<dbReference type="WBParaSite" id="PS1159_v2.g2913.t1">
    <property type="protein sequence ID" value="PS1159_v2.g2913.t1"/>
    <property type="gene ID" value="PS1159_v2.g2913"/>
</dbReference>
<sequence length="138" mass="16008">MLKRTAVTNFKVSDNYEEKEKFQWWNKSSKYSTFNEENDDLKKQWKNENTFNTTNKSTLSLHIAAYEDSTEARGVESDNKNEGQTLLTIQNSFEFPRQQENNKKVKPEVMQFKTTQKLLGSNKSVSATRGPKKAEGWG</sequence>
<dbReference type="Proteomes" id="UP000887580">
    <property type="component" value="Unplaced"/>
</dbReference>
<accession>A0AC35G8W4</accession>
<organism evidence="1 2">
    <name type="scientific">Panagrolaimus sp. PS1159</name>
    <dbReference type="NCBI Taxonomy" id="55785"/>
    <lineage>
        <taxon>Eukaryota</taxon>
        <taxon>Metazoa</taxon>
        <taxon>Ecdysozoa</taxon>
        <taxon>Nematoda</taxon>
        <taxon>Chromadorea</taxon>
        <taxon>Rhabditida</taxon>
        <taxon>Tylenchina</taxon>
        <taxon>Panagrolaimomorpha</taxon>
        <taxon>Panagrolaimoidea</taxon>
        <taxon>Panagrolaimidae</taxon>
        <taxon>Panagrolaimus</taxon>
    </lineage>
</organism>
<name>A0AC35G8W4_9BILA</name>
<evidence type="ECO:0000313" key="2">
    <source>
        <dbReference type="WBParaSite" id="PS1159_v2.g2913.t1"/>
    </source>
</evidence>
<reference evidence="2" key="1">
    <citation type="submission" date="2022-11" db="UniProtKB">
        <authorList>
            <consortium name="WormBaseParasite"/>
        </authorList>
    </citation>
    <scope>IDENTIFICATION</scope>
</reference>
<evidence type="ECO:0000313" key="1">
    <source>
        <dbReference type="Proteomes" id="UP000887580"/>
    </source>
</evidence>
<protein>
    <submittedName>
        <fullName evidence="2">Uncharacterized protein</fullName>
    </submittedName>
</protein>
<proteinExistence type="predicted"/>